<dbReference type="GO" id="GO:0017116">
    <property type="term" value="F:single-stranded DNA helicase activity"/>
    <property type="evidence" value="ECO:0007669"/>
    <property type="project" value="TreeGrafter"/>
</dbReference>
<sequence>MEKFKGTVARITYQNAENGYCVIKVEPEDGSQSSLFDKEHTTDLLTTVTGSLALIKVGDLVEFTGEWTNHAKYGTQFTVSTFHVSSPTTKIGLTKFLASDHFKGIGKVLSEDLVDTFGESLVNIIETDPQKLTVVKGITQKKAKEISQSWENARETREQHIQLQGMGLTPFLVHKVIDMYGVKAQQKVTENPYQLAQDVWGIGFKRADEIAQNIGFSHAHPYRIASGITYTLIKALDDGHMYLPLDELTRLAQLLLGVEIAEIESQTQSLLSDNTLILDQDVADNAVYLAPFYYAEKALAQRLTLVDQSTDDDPFRDISLEYISQLLDRAMNDSSLSAQQAAGIKTAFTSPVSILTGGPGTGKSTTINTLISVLEHMHKTYVLTAPTGRAAKRLSELSDREAFTVHRLLRLTPGDTAEFDHDNPLKFDMVIVDEVSMLDTFVMKALVDAVAPGTHVLFVGDSDQLPSVQAGNVLSDIIESKKFPVVTLTQIFRQAEKSDIVVNAHRIKNGQSPVFKTKDEETDFYFVDVQTAEDARAKIIEIVSEIVPAKFGFVPQDDVQVLSPLYKTPAGVSTLNKDLQNVLNPKSRSKRELMFGYTTFREGDRVMQLKNNYEKEVFNGDVGSIRDITVLDGSPQVTVSFGSGYQVKTVRYEYDEMIELTLSYAASVHKSQGSEYPVVVMPIITSHYIMLQRNLVYTGITRAKSLVFLVGQKKALFMALKNDKPLNRYSGLRKRLESF</sequence>
<feature type="domain" description="ATP-dependent RecD2 DNA helicase OB-fold" evidence="6">
    <location>
        <begin position="1"/>
        <end position="87"/>
    </location>
</feature>
<dbReference type="NCBIfam" id="TIGR01448">
    <property type="entry name" value="recD_rel"/>
    <property type="match status" value="1"/>
</dbReference>
<dbReference type="GO" id="GO:0043139">
    <property type="term" value="F:5'-3' DNA helicase activity"/>
    <property type="evidence" value="ECO:0007669"/>
    <property type="project" value="InterPro"/>
</dbReference>
<dbReference type="Pfam" id="PF13604">
    <property type="entry name" value="AAA_30"/>
    <property type="match status" value="1"/>
</dbReference>
<evidence type="ECO:0000259" key="4">
    <source>
        <dbReference type="Pfam" id="PF14490"/>
    </source>
</evidence>
<evidence type="ECO:0000259" key="3">
    <source>
        <dbReference type="Pfam" id="PF13538"/>
    </source>
</evidence>
<dbReference type="InterPro" id="IPR055446">
    <property type="entry name" value="RecD2_N_OB"/>
</dbReference>
<dbReference type="GO" id="GO:0003677">
    <property type="term" value="F:DNA binding"/>
    <property type="evidence" value="ECO:0007669"/>
    <property type="project" value="InterPro"/>
</dbReference>
<dbReference type="InterPro" id="IPR029493">
    <property type="entry name" value="RecD2-like_HHH"/>
</dbReference>
<keyword evidence="7" id="KW-0347">Helicase</keyword>
<dbReference type="Pfam" id="PF13538">
    <property type="entry name" value="UvrD_C_2"/>
    <property type="match status" value="1"/>
</dbReference>
<feature type="domain" description="ATP-dependent RecD2 DNA helicase-like helix-hairpin-helix" evidence="4">
    <location>
        <begin position="154"/>
        <end position="242"/>
    </location>
</feature>
<keyword evidence="7" id="KW-0378">Hydrolase</keyword>
<dbReference type="CDD" id="cd17933">
    <property type="entry name" value="DEXSc_RecD-like"/>
    <property type="match status" value="1"/>
</dbReference>
<dbReference type="Gene3D" id="1.10.10.2220">
    <property type="match status" value="1"/>
</dbReference>
<gene>
    <name evidence="7" type="ORF">COY32_04000</name>
</gene>
<dbReference type="EMBL" id="PFNL01000112">
    <property type="protein sequence ID" value="PIZ46090.1"/>
    <property type="molecule type" value="Genomic_DNA"/>
</dbReference>
<dbReference type="AlphaFoldDB" id="A0A2M7TIH5"/>
<organism evidence="7 8">
    <name type="scientific">candidate division WWE3 bacterium CG_4_10_14_0_2_um_filter_41_14</name>
    <dbReference type="NCBI Taxonomy" id="1975072"/>
    <lineage>
        <taxon>Bacteria</taxon>
        <taxon>Katanobacteria</taxon>
    </lineage>
</organism>
<dbReference type="GO" id="GO:0009338">
    <property type="term" value="C:exodeoxyribonuclease V complex"/>
    <property type="evidence" value="ECO:0007669"/>
    <property type="project" value="TreeGrafter"/>
</dbReference>
<dbReference type="Gene3D" id="1.10.150.20">
    <property type="entry name" value="5' to 3' exonuclease, C-terminal subdomain"/>
    <property type="match status" value="1"/>
</dbReference>
<dbReference type="InterPro" id="IPR041451">
    <property type="entry name" value="RecD2_SH13"/>
</dbReference>
<dbReference type="InterPro" id="IPR027785">
    <property type="entry name" value="UvrD-like_helicase_C"/>
</dbReference>
<comment type="caution">
    <text evidence="7">The sequence shown here is derived from an EMBL/GenBank/DDBJ whole genome shotgun (WGS) entry which is preliminary data.</text>
</comment>
<dbReference type="Gene3D" id="2.30.30.940">
    <property type="match status" value="1"/>
</dbReference>
<dbReference type="HAMAP" id="MF_01488">
    <property type="entry name" value="RecD2"/>
    <property type="match status" value="1"/>
</dbReference>
<evidence type="ECO:0000256" key="1">
    <source>
        <dbReference type="ARBA" id="ARBA00022741"/>
    </source>
</evidence>
<dbReference type="Gene3D" id="3.40.50.300">
    <property type="entry name" value="P-loop containing nucleotide triphosphate hydrolases"/>
    <property type="match status" value="2"/>
</dbReference>
<dbReference type="InterPro" id="IPR050534">
    <property type="entry name" value="Coronavir_polyprotein_1ab"/>
</dbReference>
<evidence type="ECO:0000313" key="7">
    <source>
        <dbReference type="EMBL" id="PIZ46090.1"/>
    </source>
</evidence>
<accession>A0A2M7TIH5</accession>
<dbReference type="CDD" id="cd18809">
    <property type="entry name" value="SF1_C_RecD"/>
    <property type="match status" value="1"/>
</dbReference>
<dbReference type="GO" id="GO:0005524">
    <property type="term" value="F:ATP binding"/>
    <property type="evidence" value="ECO:0007669"/>
    <property type="project" value="UniProtKB-KW"/>
</dbReference>
<dbReference type="GO" id="GO:0006310">
    <property type="term" value="P:DNA recombination"/>
    <property type="evidence" value="ECO:0007669"/>
    <property type="project" value="InterPro"/>
</dbReference>
<name>A0A2M7TIH5_UNCKA</name>
<feature type="domain" description="UvrD-like helicase C-terminal" evidence="3">
    <location>
        <begin position="663"/>
        <end position="710"/>
    </location>
</feature>
<evidence type="ECO:0000313" key="8">
    <source>
        <dbReference type="Proteomes" id="UP000228920"/>
    </source>
</evidence>
<dbReference type="PANTHER" id="PTHR43788:SF6">
    <property type="entry name" value="DNA HELICASE B"/>
    <property type="match status" value="1"/>
</dbReference>
<proteinExistence type="inferred from homology"/>
<dbReference type="SUPFAM" id="SSF52540">
    <property type="entry name" value="P-loop containing nucleoside triphosphate hydrolases"/>
    <property type="match status" value="2"/>
</dbReference>
<dbReference type="InterPro" id="IPR010994">
    <property type="entry name" value="RuvA_2-like"/>
</dbReference>
<dbReference type="Proteomes" id="UP000228920">
    <property type="component" value="Unassembled WGS sequence"/>
</dbReference>
<dbReference type="Pfam" id="PF18335">
    <property type="entry name" value="SH3_13"/>
    <property type="match status" value="1"/>
</dbReference>
<dbReference type="InterPro" id="IPR027417">
    <property type="entry name" value="P-loop_NTPase"/>
</dbReference>
<dbReference type="InterPro" id="IPR006345">
    <property type="entry name" value="RecD2"/>
</dbReference>
<dbReference type="SUPFAM" id="SSF47781">
    <property type="entry name" value="RuvA domain 2-like"/>
    <property type="match status" value="1"/>
</dbReference>
<dbReference type="PANTHER" id="PTHR43788">
    <property type="entry name" value="DNA2/NAM7 HELICASE FAMILY MEMBER"/>
    <property type="match status" value="1"/>
</dbReference>
<dbReference type="Pfam" id="PF23139">
    <property type="entry name" value="OB_YrrC"/>
    <property type="match status" value="1"/>
</dbReference>
<feature type="domain" description="ATP-dependent RecD2 DNA helicase SH3" evidence="5">
    <location>
        <begin position="575"/>
        <end position="641"/>
    </location>
</feature>
<keyword evidence="1" id="KW-0547">Nucleotide-binding</keyword>
<dbReference type="Pfam" id="PF14490">
    <property type="entry name" value="HHH_RecD2"/>
    <property type="match status" value="1"/>
</dbReference>
<evidence type="ECO:0000256" key="2">
    <source>
        <dbReference type="ARBA" id="ARBA00022840"/>
    </source>
</evidence>
<reference evidence="8" key="1">
    <citation type="submission" date="2017-09" db="EMBL/GenBank/DDBJ databases">
        <title>Depth-based differentiation of microbial function through sediment-hosted aquifers and enrichment of novel symbionts in the deep terrestrial subsurface.</title>
        <authorList>
            <person name="Probst A.J."/>
            <person name="Ladd B."/>
            <person name="Jarett J.K."/>
            <person name="Geller-Mcgrath D.E."/>
            <person name="Sieber C.M.K."/>
            <person name="Emerson J.B."/>
            <person name="Anantharaman K."/>
            <person name="Thomas B.C."/>
            <person name="Malmstrom R."/>
            <person name="Stieglmeier M."/>
            <person name="Klingl A."/>
            <person name="Woyke T."/>
            <person name="Ryan C.M."/>
            <person name="Banfield J.F."/>
        </authorList>
    </citation>
    <scope>NUCLEOTIDE SEQUENCE [LARGE SCALE GENOMIC DNA]</scope>
</reference>
<protein>
    <submittedName>
        <fullName evidence="7">ATP-dependent RecD-like DNA helicase</fullName>
    </submittedName>
</protein>
<evidence type="ECO:0000259" key="6">
    <source>
        <dbReference type="Pfam" id="PF23139"/>
    </source>
</evidence>
<keyword evidence="2" id="KW-0067">ATP-binding</keyword>
<evidence type="ECO:0000259" key="5">
    <source>
        <dbReference type="Pfam" id="PF18335"/>
    </source>
</evidence>